<dbReference type="EMBL" id="KQ982351">
    <property type="protein sequence ID" value="KYQ57229.1"/>
    <property type="molecule type" value="Genomic_DNA"/>
</dbReference>
<accession>A0A151XA61</accession>
<organism evidence="1 2">
    <name type="scientific">Mycetomoellerius zeteki</name>
    <dbReference type="NCBI Taxonomy" id="64791"/>
    <lineage>
        <taxon>Eukaryota</taxon>
        <taxon>Metazoa</taxon>
        <taxon>Ecdysozoa</taxon>
        <taxon>Arthropoda</taxon>
        <taxon>Hexapoda</taxon>
        <taxon>Insecta</taxon>
        <taxon>Pterygota</taxon>
        <taxon>Neoptera</taxon>
        <taxon>Endopterygota</taxon>
        <taxon>Hymenoptera</taxon>
        <taxon>Apocrita</taxon>
        <taxon>Aculeata</taxon>
        <taxon>Formicoidea</taxon>
        <taxon>Formicidae</taxon>
        <taxon>Myrmicinae</taxon>
        <taxon>Mycetomoellerius</taxon>
    </lineage>
</organism>
<reference evidence="1 2" key="1">
    <citation type="submission" date="2015-09" db="EMBL/GenBank/DDBJ databases">
        <title>Trachymyrmex zeteki WGS genome.</title>
        <authorList>
            <person name="Nygaard S."/>
            <person name="Hu H."/>
            <person name="Boomsma J."/>
            <person name="Zhang G."/>
        </authorList>
    </citation>
    <scope>NUCLEOTIDE SEQUENCE [LARGE SCALE GENOMIC DNA]</scope>
    <source>
        <strain evidence="1">Tzet28-1</strain>
        <tissue evidence="1">Whole body</tissue>
    </source>
</reference>
<proteinExistence type="predicted"/>
<name>A0A151XA61_9HYME</name>
<sequence length="269" mass="30127">ARIQITSSNATLATTTTLAWAVLYAKRSCNPALAGRVSLSDTPIHCRKSTNLQSYWLSSEDCSFLFLANRRIELSDTDSGGRRGMNDQWIKPNPITPVGLQLWPTDRIPEEMAGVRRGAGRVKWLSRGNVKRCITCSSNVKLVALNFVDETHRENGKAQTTEDEEELYSLTKVRKGVLCCRKWGGLHASSGLDTALPVCSSITWPSLRISDTLQKYKTILPADSEVCHQCHRHHSLCTIRLFYTVAKDLHVLILRSRHVLQVHGPTFKT</sequence>
<gene>
    <name evidence="1" type="ORF">ALC60_03750</name>
</gene>
<keyword evidence="2" id="KW-1185">Reference proteome</keyword>
<dbReference type="Proteomes" id="UP000075809">
    <property type="component" value="Unassembled WGS sequence"/>
</dbReference>
<protein>
    <submittedName>
        <fullName evidence="1">Uncharacterized protein</fullName>
    </submittedName>
</protein>
<evidence type="ECO:0000313" key="2">
    <source>
        <dbReference type="Proteomes" id="UP000075809"/>
    </source>
</evidence>
<evidence type="ECO:0000313" key="1">
    <source>
        <dbReference type="EMBL" id="KYQ57229.1"/>
    </source>
</evidence>
<dbReference type="AlphaFoldDB" id="A0A151XA61"/>
<feature type="non-terminal residue" evidence="1">
    <location>
        <position position="1"/>
    </location>
</feature>